<feature type="compositionally biased region" description="Polar residues" evidence="1">
    <location>
        <begin position="7"/>
        <end position="19"/>
    </location>
</feature>
<dbReference type="InterPro" id="IPR035924">
    <property type="entry name" value="FlaG-like_sf"/>
</dbReference>
<accession>A0ABV8UKG1</accession>
<evidence type="ECO:0000313" key="2">
    <source>
        <dbReference type="EMBL" id="MFC4351524.1"/>
    </source>
</evidence>
<gene>
    <name evidence="2" type="ORF">ACFOW6_08230</name>
</gene>
<organism evidence="2 3">
    <name type="scientific">Fodinicurvata halophila</name>
    <dbReference type="NCBI Taxonomy" id="1419723"/>
    <lineage>
        <taxon>Bacteria</taxon>
        <taxon>Pseudomonadati</taxon>
        <taxon>Pseudomonadota</taxon>
        <taxon>Alphaproteobacteria</taxon>
        <taxon>Rhodospirillales</taxon>
        <taxon>Rhodovibrionaceae</taxon>
        <taxon>Fodinicurvata</taxon>
    </lineage>
</organism>
<evidence type="ECO:0000313" key="3">
    <source>
        <dbReference type="Proteomes" id="UP001595799"/>
    </source>
</evidence>
<protein>
    <submittedName>
        <fullName evidence="2">Uncharacterized protein</fullName>
    </submittedName>
</protein>
<name>A0ABV8UKG1_9PROT</name>
<feature type="region of interest" description="Disordered" evidence="1">
    <location>
        <begin position="1"/>
        <end position="27"/>
    </location>
</feature>
<dbReference type="Proteomes" id="UP001595799">
    <property type="component" value="Unassembled WGS sequence"/>
</dbReference>
<dbReference type="Gene3D" id="3.30.160.170">
    <property type="entry name" value="FlaG-like"/>
    <property type="match status" value="1"/>
</dbReference>
<sequence>MKPPMVTVSQNPVPESKTPQAGAPPVVDGKVQYNPVLNYDRDAQVVLVQIIDPATGEVERQYPSEKQVEAYQKAVEEQKSSMPGIADSKGAMLESNLPDVTEAIGEVDKAISTMDHNGKLGEGLSLVA</sequence>
<dbReference type="RefSeq" id="WP_382421853.1">
    <property type="nucleotide sequence ID" value="NZ_JBHSCW010000003.1"/>
</dbReference>
<dbReference type="EMBL" id="JBHSCW010000003">
    <property type="protein sequence ID" value="MFC4351524.1"/>
    <property type="molecule type" value="Genomic_DNA"/>
</dbReference>
<evidence type="ECO:0000256" key="1">
    <source>
        <dbReference type="SAM" id="MobiDB-lite"/>
    </source>
</evidence>
<proteinExistence type="predicted"/>
<dbReference type="SUPFAM" id="SSF160214">
    <property type="entry name" value="FlaG-like"/>
    <property type="match status" value="1"/>
</dbReference>
<reference evidence="3" key="1">
    <citation type="journal article" date="2019" name="Int. J. Syst. Evol. Microbiol.">
        <title>The Global Catalogue of Microorganisms (GCM) 10K type strain sequencing project: providing services to taxonomists for standard genome sequencing and annotation.</title>
        <authorList>
            <consortium name="The Broad Institute Genomics Platform"/>
            <consortium name="The Broad Institute Genome Sequencing Center for Infectious Disease"/>
            <person name="Wu L."/>
            <person name="Ma J."/>
        </authorList>
    </citation>
    <scope>NUCLEOTIDE SEQUENCE [LARGE SCALE GENOMIC DNA]</scope>
    <source>
        <strain evidence="3">CECT 8472</strain>
    </source>
</reference>
<keyword evidence="3" id="KW-1185">Reference proteome</keyword>
<comment type="caution">
    <text evidence="2">The sequence shown here is derived from an EMBL/GenBank/DDBJ whole genome shotgun (WGS) entry which is preliminary data.</text>
</comment>